<sequence length="396" mass="41447">MALVTTSSSTSSQAALEAEIEKIEAENTANYSSKVSTFLNEIIESAINGWTQYKILPSLTAAQAILESGWGTSTLASEYHNLFGIKGSYNGQTVDMPTEEYYSGAYHEIDDYFRVYASDSESITDYEELLSENSRYSNLIGETDAATAAEEIYEDGYATDPDYTEELEEIINEYNLTAWDSLAFKYSGTVVTTTGSTSTPTSSTSSSSTSSSSKSYTVASGDTLTSIAKAYGTTVSAIATANNISNPDYIYVGEVLTIGSSTSTSTSTPTSSTSSSSTSSSSKSYTVASGDTLTSIAKAYGTTVSAIATANNISNPDYIYVGEVLTIGSSTSTSTSTPTSSTSSSSTSSSSKSYTVASGDTLTSIAKAYGVSISTLAKLNNISNTNLIYAGTTLKI</sequence>
<dbReference type="PROSITE" id="PS51782">
    <property type="entry name" value="LYSM"/>
    <property type="match status" value="3"/>
</dbReference>
<dbReference type="Pfam" id="PF01832">
    <property type="entry name" value="Glucosaminidase"/>
    <property type="match status" value="1"/>
</dbReference>
<dbReference type="CDD" id="cd00118">
    <property type="entry name" value="LysM"/>
    <property type="match status" value="3"/>
</dbReference>
<dbReference type="AlphaFoldDB" id="D3LA14"/>
<dbReference type="GO" id="GO:0031640">
    <property type="term" value="P:killing of cells of another organism"/>
    <property type="evidence" value="ECO:0007669"/>
    <property type="project" value="UniProtKB-KW"/>
</dbReference>
<dbReference type="SMART" id="SM00257">
    <property type="entry name" value="LysM"/>
    <property type="match status" value="3"/>
</dbReference>
<dbReference type="InterPro" id="IPR002901">
    <property type="entry name" value="MGlyc_endo_b_GlcNAc-like_dom"/>
</dbReference>
<feature type="compositionally biased region" description="Low complexity" evidence="6">
    <location>
        <begin position="330"/>
        <end position="353"/>
    </location>
</feature>
<feature type="domain" description="HTH cro/C1-type" evidence="7">
    <location>
        <begin position="358"/>
        <end position="376"/>
    </location>
</feature>
<evidence type="ECO:0000256" key="2">
    <source>
        <dbReference type="ARBA" id="ARBA00022529"/>
    </source>
</evidence>
<evidence type="ECO:0000256" key="3">
    <source>
        <dbReference type="ARBA" id="ARBA00022638"/>
    </source>
</evidence>
<comment type="similarity">
    <text evidence="1">Belongs to the glycosyl hydrolase 73 family.</text>
</comment>
<dbReference type="PRINTS" id="PR01002">
    <property type="entry name" value="FLGFLGJ"/>
</dbReference>
<dbReference type="InterPro" id="IPR018392">
    <property type="entry name" value="LysM"/>
</dbReference>
<evidence type="ECO:0000256" key="6">
    <source>
        <dbReference type="SAM" id="MobiDB-lite"/>
    </source>
</evidence>
<feature type="compositionally biased region" description="Low complexity" evidence="6">
    <location>
        <begin position="261"/>
        <end position="284"/>
    </location>
</feature>
<dbReference type="Gene3D" id="3.10.350.10">
    <property type="entry name" value="LysM domain"/>
    <property type="match status" value="3"/>
</dbReference>
<dbReference type="PROSITE" id="PS50943">
    <property type="entry name" value="HTH_CROC1"/>
    <property type="match status" value="1"/>
</dbReference>
<feature type="region of interest" description="Disordered" evidence="6">
    <location>
        <begin position="261"/>
        <end position="286"/>
    </location>
</feature>
<evidence type="ECO:0000259" key="8">
    <source>
        <dbReference type="PROSITE" id="PS51782"/>
    </source>
</evidence>
<feature type="region of interest" description="Disordered" evidence="6">
    <location>
        <begin position="192"/>
        <end position="217"/>
    </location>
</feature>
<dbReference type="SUPFAM" id="SSF54106">
    <property type="entry name" value="LysM domain"/>
    <property type="match status" value="3"/>
</dbReference>
<dbReference type="InterPro" id="IPR036779">
    <property type="entry name" value="LysM_dom_sf"/>
</dbReference>
<keyword evidence="2" id="KW-0929">Antimicrobial</keyword>
<dbReference type="PANTHER" id="PTHR33308">
    <property type="entry name" value="PEPTIDOGLYCAN HYDROLASE FLGJ"/>
    <property type="match status" value="1"/>
</dbReference>
<dbReference type="Gene3D" id="4.10.80.30">
    <property type="entry name" value="DNA polymerase, domain 6"/>
    <property type="match status" value="1"/>
</dbReference>
<name>D3LA14_OENOE</name>
<accession>D3LA14</accession>
<evidence type="ECO:0000313" key="10">
    <source>
        <dbReference type="Proteomes" id="UP000003075"/>
    </source>
</evidence>
<dbReference type="SMART" id="SM00047">
    <property type="entry name" value="LYZ2"/>
    <property type="match status" value="1"/>
</dbReference>
<dbReference type="Gene3D" id="1.10.530.10">
    <property type="match status" value="1"/>
</dbReference>
<dbReference type="Pfam" id="PF01476">
    <property type="entry name" value="LysM"/>
    <property type="match status" value="3"/>
</dbReference>
<feature type="domain" description="LysM" evidence="8">
    <location>
        <begin position="352"/>
        <end position="396"/>
    </location>
</feature>
<keyword evidence="4" id="KW-0378">Hydrolase</keyword>
<gene>
    <name evidence="9" type="ORF">AWRIB429_1194</name>
</gene>
<feature type="region of interest" description="Disordered" evidence="6">
    <location>
        <begin position="330"/>
        <end position="355"/>
    </location>
</feature>
<comment type="caution">
    <text evidence="9">The sequence shown here is derived from an EMBL/GenBank/DDBJ whole genome shotgun (WGS) entry which is preliminary data.</text>
</comment>
<dbReference type="InterPro" id="IPR051056">
    <property type="entry name" value="Glycosyl_Hydrolase_73"/>
</dbReference>
<dbReference type="GO" id="GO:0004040">
    <property type="term" value="F:amidase activity"/>
    <property type="evidence" value="ECO:0007669"/>
    <property type="project" value="InterPro"/>
</dbReference>
<feature type="domain" description="LysM" evidence="8">
    <location>
        <begin position="283"/>
        <end position="327"/>
    </location>
</feature>
<evidence type="ECO:0000256" key="1">
    <source>
        <dbReference type="ARBA" id="ARBA00010266"/>
    </source>
</evidence>
<dbReference type="Proteomes" id="UP000003075">
    <property type="component" value="Unassembled WGS sequence"/>
</dbReference>
<evidence type="ECO:0000259" key="7">
    <source>
        <dbReference type="PROSITE" id="PS50943"/>
    </source>
</evidence>
<evidence type="ECO:0000256" key="5">
    <source>
        <dbReference type="ARBA" id="ARBA00032108"/>
    </source>
</evidence>
<feature type="domain" description="LysM" evidence="8">
    <location>
        <begin position="214"/>
        <end position="258"/>
    </location>
</feature>
<dbReference type="GO" id="GO:0042742">
    <property type="term" value="P:defense response to bacterium"/>
    <property type="evidence" value="ECO:0007669"/>
    <property type="project" value="UniProtKB-KW"/>
</dbReference>
<dbReference type="EMBL" id="ACSE01000021">
    <property type="protein sequence ID" value="EFD88363.1"/>
    <property type="molecule type" value="Genomic_DNA"/>
</dbReference>
<keyword evidence="3" id="KW-0081">Bacteriolytic enzyme</keyword>
<proteinExistence type="inferred from homology"/>
<organism evidence="9 10">
    <name type="scientific">Oenococcus oeni AWRIB429</name>
    <dbReference type="NCBI Taxonomy" id="655225"/>
    <lineage>
        <taxon>Bacteria</taxon>
        <taxon>Bacillati</taxon>
        <taxon>Bacillota</taxon>
        <taxon>Bacilli</taxon>
        <taxon>Lactobacillales</taxon>
        <taxon>Lactobacillaceae</taxon>
        <taxon>Oenococcus</taxon>
    </lineage>
</organism>
<evidence type="ECO:0000313" key="9">
    <source>
        <dbReference type="EMBL" id="EFD88363.1"/>
    </source>
</evidence>
<dbReference type="InterPro" id="IPR001387">
    <property type="entry name" value="Cro/C1-type_HTH"/>
</dbReference>
<evidence type="ECO:0000256" key="4">
    <source>
        <dbReference type="ARBA" id="ARBA00022801"/>
    </source>
</evidence>
<protein>
    <recommendedName>
        <fullName evidence="5">Peptidoglycan hydrolase</fullName>
    </recommendedName>
</protein>
<reference evidence="9 10" key="1">
    <citation type="journal article" date="2010" name="Appl. Microbiol. Biotechnol.">
        <title>Genotypic diversity in Oenococcus oeni by high-density microarray comparative genome hybridization and whole genome sequencing.</title>
        <authorList>
            <person name="Borneman A.R."/>
            <person name="Bartowsky E.J."/>
            <person name="McCarthy J."/>
            <person name="Chambers P.J."/>
        </authorList>
    </citation>
    <scope>NUCLEOTIDE SEQUENCE [LARGE SCALE GENOMIC DNA]</scope>
    <source>
        <strain evidence="9 10">AWRIB429</strain>
    </source>
</reference>
<dbReference type="PANTHER" id="PTHR33308:SF9">
    <property type="entry name" value="PEPTIDOGLYCAN HYDROLASE FLGJ"/>
    <property type="match status" value="1"/>
</dbReference>